<reference evidence="3 4" key="1">
    <citation type="submission" date="2019-06" db="EMBL/GenBank/DDBJ databases">
        <title>Flavobacterium sp. MaA-Y11 from geoumgang.</title>
        <authorList>
            <person name="Jeong S."/>
        </authorList>
    </citation>
    <scope>NUCLEOTIDE SEQUENCE [LARGE SCALE GENOMIC DNA]</scope>
    <source>
        <strain evidence="3 4">MaA-Y11</strain>
    </source>
</reference>
<evidence type="ECO:0000313" key="3">
    <source>
        <dbReference type="EMBL" id="TPD72230.1"/>
    </source>
</evidence>
<dbReference type="SUPFAM" id="SSF50249">
    <property type="entry name" value="Nucleic acid-binding proteins"/>
    <property type="match status" value="1"/>
</dbReference>
<feature type="region of interest" description="Disordered" evidence="1">
    <location>
        <begin position="53"/>
        <end position="74"/>
    </location>
</feature>
<evidence type="ECO:0000259" key="2">
    <source>
        <dbReference type="PROSITE" id="PS51857"/>
    </source>
</evidence>
<dbReference type="EMBL" id="VFJE01000049">
    <property type="protein sequence ID" value="TPD72230.1"/>
    <property type="molecule type" value="Genomic_DNA"/>
</dbReference>
<dbReference type="RefSeq" id="WP_139998462.1">
    <property type="nucleotide sequence ID" value="NZ_VFJE01000049.1"/>
</dbReference>
<dbReference type="SMART" id="SM00357">
    <property type="entry name" value="CSP"/>
    <property type="match status" value="1"/>
</dbReference>
<dbReference type="CDD" id="cd04458">
    <property type="entry name" value="CSP_CDS"/>
    <property type="match status" value="1"/>
</dbReference>
<feature type="region of interest" description="Disordered" evidence="1">
    <location>
        <begin position="1"/>
        <end position="38"/>
    </location>
</feature>
<comment type="caution">
    <text evidence="3">The sequence shown here is derived from an EMBL/GenBank/DDBJ whole genome shotgun (WGS) entry which is preliminary data.</text>
</comment>
<dbReference type="PROSITE" id="PS51857">
    <property type="entry name" value="CSD_2"/>
    <property type="match status" value="1"/>
</dbReference>
<dbReference type="GO" id="GO:0005829">
    <property type="term" value="C:cytosol"/>
    <property type="evidence" value="ECO:0007669"/>
    <property type="project" value="UniProtKB-ARBA"/>
</dbReference>
<evidence type="ECO:0000256" key="1">
    <source>
        <dbReference type="SAM" id="MobiDB-lite"/>
    </source>
</evidence>
<dbReference type="Pfam" id="PF00313">
    <property type="entry name" value="CSD"/>
    <property type="match status" value="1"/>
</dbReference>
<organism evidence="3 4">
    <name type="scientific">Flavobacterium microcysteis</name>
    <dbReference type="NCBI Taxonomy" id="2596891"/>
    <lineage>
        <taxon>Bacteria</taxon>
        <taxon>Pseudomonadati</taxon>
        <taxon>Bacteroidota</taxon>
        <taxon>Flavobacteriia</taxon>
        <taxon>Flavobacteriales</taxon>
        <taxon>Flavobacteriaceae</taxon>
        <taxon>Flavobacterium</taxon>
    </lineage>
</organism>
<evidence type="ECO:0000313" key="4">
    <source>
        <dbReference type="Proteomes" id="UP000319175"/>
    </source>
</evidence>
<dbReference type="Proteomes" id="UP000319175">
    <property type="component" value="Unassembled WGS sequence"/>
</dbReference>
<dbReference type="OrthoDB" id="1493235at2"/>
<dbReference type="InterPro" id="IPR011129">
    <property type="entry name" value="CSD"/>
</dbReference>
<sequence>MADSFFKKENNKKKQKKQQDKISRREERKTNNNKGKELDDMIVYVDINGNFTSLPPHAQNREEDAARAKQAKEAEAITADTVFSGVVSYMSEKGYGFITEEGSNENIFFHYGQLNEPVKKNDKVQYRKEKTVKGYQATDIKSNK</sequence>
<feature type="compositionally biased region" description="Basic and acidic residues" evidence="1">
    <location>
        <begin position="59"/>
        <end position="74"/>
    </location>
</feature>
<dbReference type="InterPro" id="IPR012340">
    <property type="entry name" value="NA-bd_OB-fold"/>
</dbReference>
<feature type="domain" description="CSD" evidence="2">
    <location>
        <begin position="82"/>
        <end position="142"/>
    </location>
</feature>
<accession>A0A501QHL7</accession>
<dbReference type="AlphaFoldDB" id="A0A501QHL7"/>
<name>A0A501QHL7_9FLAO</name>
<feature type="compositionally biased region" description="Basic and acidic residues" evidence="1">
    <location>
        <begin position="17"/>
        <end position="38"/>
    </location>
</feature>
<keyword evidence="4" id="KW-1185">Reference proteome</keyword>
<dbReference type="InterPro" id="IPR002059">
    <property type="entry name" value="CSP_DNA-bd"/>
</dbReference>
<gene>
    <name evidence="3" type="ORF">FJA49_02395</name>
</gene>
<dbReference type="Gene3D" id="2.40.50.140">
    <property type="entry name" value="Nucleic acid-binding proteins"/>
    <property type="match status" value="1"/>
</dbReference>
<protein>
    <submittedName>
        <fullName evidence="3">Cold shock domain-containing protein</fullName>
    </submittedName>
</protein>
<proteinExistence type="predicted"/>
<dbReference type="GO" id="GO:0003676">
    <property type="term" value="F:nucleic acid binding"/>
    <property type="evidence" value="ECO:0007669"/>
    <property type="project" value="InterPro"/>
</dbReference>